<dbReference type="AlphaFoldDB" id="A0A4U0TTE2"/>
<dbReference type="PANTHER" id="PTHR43161">
    <property type="entry name" value="SORBITOL DEHYDROGENASE"/>
    <property type="match status" value="1"/>
</dbReference>
<accession>A0A4U0TTE2</accession>
<comment type="caution">
    <text evidence="10">The sequence shown here is derived from an EMBL/GenBank/DDBJ whole genome shotgun (WGS) entry which is preliminary data.</text>
</comment>
<evidence type="ECO:0000256" key="8">
    <source>
        <dbReference type="RuleBase" id="RU361277"/>
    </source>
</evidence>
<dbReference type="Pfam" id="PF08240">
    <property type="entry name" value="ADH_N"/>
    <property type="match status" value="1"/>
</dbReference>
<sequence length="363" mass="38905">MAASTTSILTRKPQNVAVETNPSHELNVVQVDTPSPGPTECLVHVTATGICGSDVHFWKDGCIGTSVIDRPVGLGHESAGVVVQTGKECGRVKVGDRVALECGIPCSKPTCEACRTGRYHACPAIIFYSSPPVPGTLRRYHAHPEAWLHVLPDSISDEEGALLEPLSVALAGIERSGLRLGESLVICGAGPIGLVTLLAAHAAGAAPIVITDLEASRLEMAKRLVPRVRTLLVERGRDAKANAELIKQELGREAKLVIECTGAESSIHTGIYASQFGGAVYVIGVGKDFQQIPFMYASFREIDIRFQFRYHETYPKAIMLVSEGLIDLKPLVTHRFTLEQGREAFEAASNPAAKAVKVQLLDG</sequence>
<dbReference type="Proteomes" id="UP000308549">
    <property type="component" value="Unassembled WGS sequence"/>
</dbReference>
<keyword evidence="11" id="KW-1185">Reference proteome</keyword>
<organism evidence="10 11">
    <name type="scientific">Salinomyces thailandicus</name>
    <dbReference type="NCBI Taxonomy" id="706561"/>
    <lineage>
        <taxon>Eukaryota</taxon>
        <taxon>Fungi</taxon>
        <taxon>Dikarya</taxon>
        <taxon>Ascomycota</taxon>
        <taxon>Pezizomycotina</taxon>
        <taxon>Dothideomycetes</taxon>
        <taxon>Dothideomycetidae</taxon>
        <taxon>Mycosphaerellales</taxon>
        <taxon>Teratosphaeriaceae</taxon>
        <taxon>Salinomyces</taxon>
    </lineage>
</organism>
<dbReference type="InterPro" id="IPR036291">
    <property type="entry name" value="NAD(P)-bd_dom_sf"/>
</dbReference>
<dbReference type="FunFam" id="3.40.50.720:FF:000068">
    <property type="entry name" value="Sorbitol dehydrogenase"/>
    <property type="match status" value="1"/>
</dbReference>
<evidence type="ECO:0000256" key="6">
    <source>
        <dbReference type="ARBA" id="ARBA00023002"/>
    </source>
</evidence>
<dbReference type="GO" id="GO:0003939">
    <property type="term" value="F:L-iditol 2-dehydrogenase (NAD+) activity"/>
    <property type="evidence" value="ECO:0007669"/>
    <property type="project" value="TreeGrafter"/>
</dbReference>
<dbReference type="CDD" id="cd05285">
    <property type="entry name" value="sorbitol_DH"/>
    <property type="match status" value="1"/>
</dbReference>
<evidence type="ECO:0000256" key="5">
    <source>
        <dbReference type="ARBA" id="ARBA00022833"/>
    </source>
</evidence>
<comment type="similarity">
    <text evidence="3 8">Belongs to the zinc-containing alcohol dehydrogenase family.</text>
</comment>
<dbReference type="GO" id="GO:0006062">
    <property type="term" value="P:sorbitol catabolic process"/>
    <property type="evidence" value="ECO:0007669"/>
    <property type="project" value="TreeGrafter"/>
</dbReference>
<dbReference type="InterPro" id="IPR045306">
    <property type="entry name" value="SDH-like"/>
</dbReference>
<evidence type="ECO:0000259" key="9">
    <source>
        <dbReference type="SMART" id="SM00829"/>
    </source>
</evidence>
<evidence type="ECO:0000256" key="7">
    <source>
        <dbReference type="ARBA" id="ARBA00023027"/>
    </source>
</evidence>
<dbReference type="Gene3D" id="3.40.50.720">
    <property type="entry name" value="NAD(P)-binding Rossmann-like Domain"/>
    <property type="match status" value="1"/>
</dbReference>
<dbReference type="Pfam" id="PF00107">
    <property type="entry name" value="ADH_zinc_N"/>
    <property type="match status" value="1"/>
</dbReference>
<dbReference type="GO" id="GO:0008270">
    <property type="term" value="F:zinc ion binding"/>
    <property type="evidence" value="ECO:0007669"/>
    <property type="project" value="InterPro"/>
</dbReference>
<dbReference type="PANTHER" id="PTHR43161:SF13">
    <property type="entry name" value="D-XYLULOSE REDUCTASE"/>
    <property type="match status" value="1"/>
</dbReference>
<gene>
    <name evidence="10" type="ORF">B0A50_05382</name>
</gene>
<evidence type="ECO:0000313" key="11">
    <source>
        <dbReference type="Proteomes" id="UP000308549"/>
    </source>
</evidence>
<evidence type="ECO:0000256" key="4">
    <source>
        <dbReference type="ARBA" id="ARBA00022723"/>
    </source>
</evidence>
<evidence type="ECO:0000256" key="3">
    <source>
        <dbReference type="ARBA" id="ARBA00008072"/>
    </source>
</evidence>
<dbReference type="InterPro" id="IPR002328">
    <property type="entry name" value="ADH_Zn_CS"/>
</dbReference>
<dbReference type="InterPro" id="IPR013149">
    <property type="entry name" value="ADH-like_C"/>
</dbReference>
<dbReference type="Gene3D" id="3.90.180.10">
    <property type="entry name" value="Medium-chain alcohol dehydrogenases, catalytic domain"/>
    <property type="match status" value="1"/>
</dbReference>
<evidence type="ECO:0000313" key="10">
    <source>
        <dbReference type="EMBL" id="TKA25521.1"/>
    </source>
</evidence>
<reference evidence="10 11" key="1">
    <citation type="submission" date="2017-03" db="EMBL/GenBank/DDBJ databases">
        <title>Genomes of endolithic fungi from Antarctica.</title>
        <authorList>
            <person name="Coleine C."/>
            <person name="Masonjones S."/>
            <person name="Stajich J.E."/>
        </authorList>
    </citation>
    <scope>NUCLEOTIDE SEQUENCE [LARGE SCALE GENOMIC DNA]</scope>
    <source>
        <strain evidence="10 11">CCFEE 6315</strain>
    </source>
</reference>
<comment type="pathway">
    <text evidence="2">Carbohydrate degradation.</text>
</comment>
<keyword evidence="5 8" id="KW-0862">Zinc</keyword>
<keyword evidence="6" id="KW-0560">Oxidoreductase</keyword>
<dbReference type="EMBL" id="NAJL01000034">
    <property type="protein sequence ID" value="TKA25521.1"/>
    <property type="molecule type" value="Genomic_DNA"/>
</dbReference>
<comment type="cofactor">
    <cofactor evidence="1 8">
        <name>Zn(2+)</name>
        <dbReference type="ChEBI" id="CHEBI:29105"/>
    </cofactor>
</comment>
<keyword evidence="7" id="KW-0520">NAD</keyword>
<feature type="domain" description="Enoyl reductase (ER)" evidence="9">
    <location>
        <begin position="23"/>
        <end position="360"/>
    </location>
</feature>
<protein>
    <recommendedName>
        <fullName evidence="9">Enoyl reductase (ER) domain-containing protein</fullName>
    </recommendedName>
</protein>
<name>A0A4U0TTE2_9PEZI</name>
<dbReference type="OrthoDB" id="2148442at2759"/>
<dbReference type="InterPro" id="IPR011032">
    <property type="entry name" value="GroES-like_sf"/>
</dbReference>
<dbReference type="InterPro" id="IPR020843">
    <property type="entry name" value="ER"/>
</dbReference>
<proteinExistence type="inferred from homology"/>
<dbReference type="InterPro" id="IPR013154">
    <property type="entry name" value="ADH-like_N"/>
</dbReference>
<evidence type="ECO:0000256" key="2">
    <source>
        <dbReference type="ARBA" id="ARBA00004921"/>
    </source>
</evidence>
<dbReference type="SMART" id="SM00829">
    <property type="entry name" value="PKS_ER"/>
    <property type="match status" value="1"/>
</dbReference>
<dbReference type="SUPFAM" id="SSF51735">
    <property type="entry name" value="NAD(P)-binding Rossmann-fold domains"/>
    <property type="match status" value="1"/>
</dbReference>
<dbReference type="PROSITE" id="PS00059">
    <property type="entry name" value="ADH_ZINC"/>
    <property type="match status" value="1"/>
</dbReference>
<dbReference type="SUPFAM" id="SSF50129">
    <property type="entry name" value="GroES-like"/>
    <property type="match status" value="1"/>
</dbReference>
<evidence type="ECO:0000256" key="1">
    <source>
        <dbReference type="ARBA" id="ARBA00001947"/>
    </source>
</evidence>
<keyword evidence="4 8" id="KW-0479">Metal-binding</keyword>